<dbReference type="SMART" id="SM00382">
    <property type="entry name" value="AAA"/>
    <property type="match status" value="1"/>
</dbReference>
<dbReference type="PROSITE" id="PS50893">
    <property type="entry name" value="ABC_TRANSPORTER_2"/>
    <property type="match status" value="1"/>
</dbReference>
<keyword evidence="8" id="KW-1185">Reference proteome</keyword>
<evidence type="ECO:0000313" key="8">
    <source>
        <dbReference type="Proteomes" id="UP000199448"/>
    </source>
</evidence>
<dbReference type="GO" id="GO:0016887">
    <property type="term" value="F:ATP hydrolysis activity"/>
    <property type="evidence" value="ECO:0007669"/>
    <property type="project" value="InterPro"/>
</dbReference>
<dbReference type="GO" id="GO:0005524">
    <property type="term" value="F:ATP binding"/>
    <property type="evidence" value="ECO:0007669"/>
    <property type="project" value="UniProtKB-KW"/>
</dbReference>
<dbReference type="SUPFAM" id="SSF52540">
    <property type="entry name" value="P-loop containing nucleoside triphosphate hydrolases"/>
    <property type="match status" value="1"/>
</dbReference>
<evidence type="ECO:0000256" key="2">
    <source>
        <dbReference type="ARBA" id="ARBA00022448"/>
    </source>
</evidence>
<dbReference type="OrthoDB" id="9801987at2"/>
<gene>
    <name evidence="7" type="ORF">SAMN04488034_10778</name>
</gene>
<evidence type="ECO:0000259" key="6">
    <source>
        <dbReference type="PROSITE" id="PS50893"/>
    </source>
</evidence>
<dbReference type="InterPro" id="IPR027417">
    <property type="entry name" value="P-loop_NTPase"/>
</dbReference>
<proteinExistence type="inferred from homology"/>
<evidence type="ECO:0000256" key="4">
    <source>
        <dbReference type="ARBA" id="ARBA00022741"/>
    </source>
</evidence>
<dbReference type="InterPro" id="IPR019864">
    <property type="entry name" value="Motility-assoc_ABC_GldA"/>
</dbReference>
<feature type="domain" description="ABC transporter" evidence="6">
    <location>
        <begin position="3"/>
        <end position="228"/>
    </location>
</feature>
<dbReference type="PANTHER" id="PTHR42711:SF5">
    <property type="entry name" value="ABC TRANSPORTER ATP-BINDING PROTEIN NATA"/>
    <property type="match status" value="1"/>
</dbReference>
<evidence type="ECO:0000256" key="1">
    <source>
        <dbReference type="ARBA" id="ARBA00005417"/>
    </source>
</evidence>
<reference evidence="7 8" key="1">
    <citation type="submission" date="2016-10" db="EMBL/GenBank/DDBJ databases">
        <authorList>
            <person name="de Groot N.N."/>
        </authorList>
    </citation>
    <scope>NUCLEOTIDE SEQUENCE [LARGE SCALE GENOMIC DNA]</scope>
    <source>
        <strain evidence="7 8">DSM 23553</strain>
    </source>
</reference>
<dbReference type="InterPro" id="IPR003439">
    <property type="entry name" value="ABC_transporter-like_ATP-bd"/>
</dbReference>
<keyword evidence="3" id="KW-0536">Nodulation</keyword>
<dbReference type="InterPro" id="IPR003593">
    <property type="entry name" value="AAA+_ATPase"/>
</dbReference>
<name>A0A1H5P2T0_9FLAO</name>
<dbReference type="CDD" id="cd03230">
    <property type="entry name" value="ABC_DR_subfamily_A"/>
    <property type="match status" value="1"/>
</dbReference>
<evidence type="ECO:0000256" key="3">
    <source>
        <dbReference type="ARBA" id="ARBA00022458"/>
    </source>
</evidence>
<keyword evidence="5" id="KW-0067">ATP-binding</keyword>
<dbReference type="RefSeq" id="WP_093113887.1">
    <property type="nucleotide sequence ID" value="NZ_FNGG01000007.1"/>
</dbReference>
<keyword evidence="4" id="KW-0547">Nucleotide-binding</keyword>
<dbReference type="Proteomes" id="UP000199448">
    <property type="component" value="Unassembled WGS sequence"/>
</dbReference>
<sequence length="300" mass="34096">MSISVKGITKYYGEQKALDEVSFSIEKGEIVGFLGPNGAGKSTLMKILTGYLDASEGEAAVNGFSLEKDLLKAQQSIGYLPEHNPLYPEMYVREYLEFNASIYKIPKSRIEEVIQQTGLLPEANKKIEQLSKGYRQRVGLANALLHDPEVLILDEPTTGLDPNQLVEIRDLIRETGKEKTIFLSTHIMREVEALCERVIIINKGKIVADKKLAALRDEQVQIIEVEFDYRIEEVALKRLPHLTEIMNTGGFVYELVFETQKDMRPAVFDFAHDHGLKTLQLNRKNKNLENLFSELTLERE</sequence>
<dbReference type="EMBL" id="FNUG01000007">
    <property type="protein sequence ID" value="SEF07268.1"/>
    <property type="molecule type" value="Genomic_DNA"/>
</dbReference>
<dbReference type="PANTHER" id="PTHR42711">
    <property type="entry name" value="ABC TRANSPORTER ATP-BINDING PROTEIN"/>
    <property type="match status" value="1"/>
</dbReference>
<keyword evidence="2" id="KW-0813">Transport</keyword>
<dbReference type="Pfam" id="PF00005">
    <property type="entry name" value="ABC_tran"/>
    <property type="match status" value="1"/>
</dbReference>
<organism evidence="7 8">
    <name type="scientific">Salinimicrobium catena</name>
    <dbReference type="NCBI Taxonomy" id="390640"/>
    <lineage>
        <taxon>Bacteria</taxon>
        <taxon>Pseudomonadati</taxon>
        <taxon>Bacteroidota</taxon>
        <taxon>Flavobacteriia</taxon>
        <taxon>Flavobacteriales</taxon>
        <taxon>Flavobacteriaceae</taxon>
        <taxon>Salinimicrobium</taxon>
    </lineage>
</organism>
<accession>A0A1H5P2T0</accession>
<dbReference type="NCBIfam" id="TIGR03522">
    <property type="entry name" value="GldA_ABC_ATP"/>
    <property type="match status" value="1"/>
</dbReference>
<dbReference type="Gene3D" id="3.40.50.300">
    <property type="entry name" value="P-loop containing nucleotide triphosphate hydrolases"/>
    <property type="match status" value="1"/>
</dbReference>
<evidence type="ECO:0000313" key="7">
    <source>
        <dbReference type="EMBL" id="SEF07268.1"/>
    </source>
</evidence>
<dbReference type="AlphaFoldDB" id="A0A1H5P2T0"/>
<dbReference type="InterPro" id="IPR050763">
    <property type="entry name" value="ABC_transporter_ATP-binding"/>
</dbReference>
<comment type="similarity">
    <text evidence="1">Belongs to the ABC transporter superfamily.</text>
</comment>
<protein>
    <submittedName>
        <fullName evidence="7">Protein involved in gliding motility GldA</fullName>
    </submittedName>
</protein>
<evidence type="ECO:0000256" key="5">
    <source>
        <dbReference type="ARBA" id="ARBA00022840"/>
    </source>
</evidence>
<dbReference type="STRING" id="390640.SAMN04488034_10778"/>